<feature type="domain" description="Core-binding (CB)" evidence="4">
    <location>
        <begin position="1"/>
        <end position="91"/>
    </location>
</feature>
<sequence>MSKSPFLQSISDHMRTRGYSKRTIETYTYWIKHFILFCDKQHPDRLSETDVERFLTYLAVRRHVSPGTQDHVWEIRQASFGDTGYTSRKAG</sequence>
<organism evidence="5 6">
    <name type="scientific">Pseudohongiella nitratireducens</name>
    <dbReference type="NCBI Taxonomy" id="1768907"/>
    <lineage>
        <taxon>Bacteria</taxon>
        <taxon>Pseudomonadati</taxon>
        <taxon>Pseudomonadota</taxon>
        <taxon>Gammaproteobacteria</taxon>
        <taxon>Pseudomonadales</taxon>
        <taxon>Pseudohongiellaceae</taxon>
        <taxon>Pseudohongiella</taxon>
    </lineage>
</organism>
<dbReference type="InterPro" id="IPR004107">
    <property type="entry name" value="Integrase_SAM-like_N"/>
</dbReference>
<dbReference type="AlphaFoldDB" id="A0A916QNA8"/>
<dbReference type="PROSITE" id="PS51900">
    <property type="entry name" value="CB"/>
    <property type="match status" value="1"/>
</dbReference>
<dbReference type="EMBL" id="BMIY01000012">
    <property type="protein sequence ID" value="GFZ81616.1"/>
    <property type="molecule type" value="Genomic_DNA"/>
</dbReference>
<evidence type="ECO:0000256" key="2">
    <source>
        <dbReference type="ARBA" id="ARBA00023125"/>
    </source>
</evidence>
<evidence type="ECO:0000259" key="4">
    <source>
        <dbReference type="PROSITE" id="PS51900"/>
    </source>
</evidence>
<dbReference type="GO" id="GO:0003677">
    <property type="term" value="F:DNA binding"/>
    <property type="evidence" value="ECO:0007669"/>
    <property type="project" value="UniProtKB-UniRule"/>
</dbReference>
<evidence type="ECO:0000313" key="6">
    <source>
        <dbReference type="Proteomes" id="UP000627715"/>
    </source>
</evidence>
<dbReference type="Pfam" id="PF13495">
    <property type="entry name" value="Phage_int_SAM_4"/>
    <property type="match status" value="1"/>
</dbReference>
<reference evidence="5" key="2">
    <citation type="submission" date="2020-09" db="EMBL/GenBank/DDBJ databases">
        <authorList>
            <person name="Sun Q."/>
            <person name="Zhou Y."/>
        </authorList>
    </citation>
    <scope>NUCLEOTIDE SEQUENCE</scope>
    <source>
        <strain evidence="5">CGMCC 1.15425</strain>
    </source>
</reference>
<reference evidence="5" key="1">
    <citation type="journal article" date="2014" name="Int. J. Syst. Evol. Microbiol.">
        <title>Complete genome sequence of Corynebacterium casei LMG S-19264T (=DSM 44701T), isolated from a smear-ripened cheese.</title>
        <authorList>
            <consortium name="US DOE Joint Genome Institute (JGI-PGF)"/>
            <person name="Walter F."/>
            <person name="Albersmeier A."/>
            <person name="Kalinowski J."/>
            <person name="Ruckert C."/>
        </authorList>
    </citation>
    <scope>NUCLEOTIDE SEQUENCE</scope>
    <source>
        <strain evidence="5">CGMCC 1.15425</strain>
    </source>
</reference>
<evidence type="ECO:0000256" key="1">
    <source>
        <dbReference type="ARBA" id="ARBA00022908"/>
    </source>
</evidence>
<dbReference type="SUPFAM" id="SSF56349">
    <property type="entry name" value="DNA breaking-rejoining enzymes"/>
    <property type="match status" value="1"/>
</dbReference>
<evidence type="ECO:0000313" key="5">
    <source>
        <dbReference type="EMBL" id="GFZ81616.1"/>
    </source>
</evidence>
<comment type="caution">
    <text evidence="5">The sequence shown here is derived from an EMBL/GenBank/DDBJ whole genome shotgun (WGS) entry which is preliminary data.</text>
</comment>
<dbReference type="RefSeq" id="WP_068810233.1">
    <property type="nucleotide sequence ID" value="NZ_BMIY01000012.1"/>
</dbReference>
<gene>
    <name evidence="5" type="ORF">GCM10011403_26210</name>
</gene>
<dbReference type="InterPro" id="IPR010998">
    <property type="entry name" value="Integrase_recombinase_N"/>
</dbReference>
<dbReference type="GO" id="GO:0015074">
    <property type="term" value="P:DNA integration"/>
    <property type="evidence" value="ECO:0007669"/>
    <property type="project" value="UniProtKB-KW"/>
</dbReference>
<accession>A0A916QNA8</accession>
<protein>
    <recommendedName>
        <fullName evidence="4">Core-binding (CB) domain-containing protein</fullName>
    </recommendedName>
</protein>
<dbReference type="InterPro" id="IPR044068">
    <property type="entry name" value="CB"/>
</dbReference>
<evidence type="ECO:0000256" key="3">
    <source>
        <dbReference type="PROSITE-ProRule" id="PRU01248"/>
    </source>
</evidence>
<keyword evidence="6" id="KW-1185">Reference proteome</keyword>
<dbReference type="Gene3D" id="1.10.150.130">
    <property type="match status" value="1"/>
</dbReference>
<dbReference type="OrthoDB" id="9801717at2"/>
<keyword evidence="1" id="KW-0229">DNA integration</keyword>
<proteinExistence type="predicted"/>
<keyword evidence="2 3" id="KW-0238">DNA-binding</keyword>
<name>A0A916QNA8_9GAMM</name>
<dbReference type="InterPro" id="IPR011010">
    <property type="entry name" value="DNA_brk_join_enz"/>
</dbReference>
<dbReference type="Proteomes" id="UP000627715">
    <property type="component" value="Unassembled WGS sequence"/>
</dbReference>